<dbReference type="Proteomes" id="UP001166191">
    <property type="component" value="Unassembled WGS sequence"/>
</dbReference>
<reference evidence="2" key="1">
    <citation type="submission" date="2021-06" db="EMBL/GenBank/DDBJ databases">
        <title>Paracoccus bacterium XHP0099 sp. nov., isolated from the surface waters of the Yellow Sea.</title>
        <authorList>
            <person name="Xue H."/>
            <person name="Zhang D."/>
        </authorList>
    </citation>
    <scope>NUCLEOTIDE SEQUENCE</scope>
    <source>
        <strain evidence="2">XHP0099</strain>
    </source>
</reference>
<name>A0ABS6AQL1_9RHOB</name>
<evidence type="ECO:0000313" key="2">
    <source>
        <dbReference type="EMBL" id="MBU3032152.1"/>
    </source>
</evidence>
<sequence>MPHLGSMPEPTAKPRTLMSGWISRLDLATELGLSVDTLRRWEAQRMGPPCVRAGRKVYYRRAAVEDWLEEQEQAAPRRRRAGGRR</sequence>
<proteinExistence type="predicted"/>
<accession>A0ABS6AQL1</accession>
<organism evidence="2 3">
    <name type="scientific">Paracoccus marinaquae</name>
    <dbReference type="NCBI Taxonomy" id="2841926"/>
    <lineage>
        <taxon>Bacteria</taxon>
        <taxon>Pseudomonadati</taxon>
        <taxon>Pseudomonadota</taxon>
        <taxon>Alphaproteobacteria</taxon>
        <taxon>Rhodobacterales</taxon>
        <taxon>Paracoccaceae</taxon>
        <taxon>Paracoccus</taxon>
    </lineage>
</organism>
<evidence type="ECO:0000259" key="1">
    <source>
        <dbReference type="Pfam" id="PF12728"/>
    </source>
</evidence>
<dbReference type="Pfam" id="PF12728">
    <property type="entry name" value="HTH_17"/>
    <property type="match status" value="1"/>
</dbReference>
<protein>
    <submittedName>
        <fullName evidence="2">Helix-turn-helix domain-containing protein</fullName>
    </submittedName>
</protein>
<feature type="domain" description="Helix-turn-helix" evidence="1">
    <location>
        <begin position="26"/>
        <end position="71"/>
    </location>
</feature>
<keyword evidence="3" id="KW-1185">Reference proteome</keyword>
<comment type="caution">
    <text evidence="2">The sequence shown here is derived from an EMBL/GenBank/DDBJ whole genome shotgun (WGS) entry which is preliminary data.</text>
</comment>
<dbReference type="InterPro" id="IPR041657">
    <property type="entry name" value="HTH_17"/>
</dbReference>
<dbReference type="RefSeq" id="WP_216034749.1">
    <property type="nucleotide sequence ID" value="NZ_JAHKNG010000059.1"/>
</dbReference>
<evidence type="ECO:0000313" key="3">
    <source>
        <dbReference type="Proteomes" id="UP001166191"/>
    </source>
</evidence>
<gene>
    <name evidence="2" type="ORF">KNW02_18865</name>
</gene>
<dbReference type="EMBL" id="JAHKNG010000059">
    <property type="protein sequence ID" value="MBU3032152.1"/>
    <property type="molecule type" value="Genomic_DNA"/>
</dbReference>